<feature type="compositionally biased region" description="Pro residues" evidence="1">
    <location>
        <begin position="1077"/>
        <end position="1102"/>
    </location>
</feature>
<dbReference type="GO" id="GO:0036064">
    <property type="term" value="C:ciliary basal body"/>
    <property type="evidence" value="ECO:0007669"/>
    <property type="project" value="TreeGrafter"/>
</dbReference>
<feature type="compositionally biased region" description="Basic residues" evidence="1">
    <location>
        <begin position="391"/>
        <end position="404"/>
    </location>
</feature>
<feature type="compositionally biased region" description="Acidic residues" evidence="1">
    <location>
        <begin position="814"/>
        <end position="823"/>
    </location>
</feature>
<dbReference type="GO" id="GO:0005814">
    <property type="term" value="C:centriole"/>
    <property type="evidence" value="ECO:0007669"/>
    <property type="project" value="TreeGrafter"/>
</dbReference>
<sequence>MEDDNLILLLNTTKSDSATPIQQKREPLVEIAENDDQDSVVTMTCLNDRIPAEPSTNTKRHFDDIKLVRPSSATSQGSHSKRQEKVITYAPHLKSGGNRNSTDNLIQSSIDITLSSNSSRDELQQHQAYHRKHLPAPAHPEEEEEEELPIVTIVGVEDNGEQENDNPIDIISPFATPYTSTQPIVSAQVHSTPDVQISRFDKDPATSKAAFARSQLAKRFSINRAQERPIPIQSLSQTTNNDHTSTNDQQQTATSLAATVAASVAVSVAQPFLKLQNEFEQKMNTVLDQIHQQQQKSHNSGVVVPVTAIQQPNDSNNLLNDCVDTRMKYMEKVQEQQQKMLKQLADLVQTAGPSSKSPSYENTTSFLDSDSPQRHFLDTLVGTSSPPVRLAKAHKKHHNHKKTSRSPSSPSKRSSRVTGTNTRAGKTRSPVTFKEPPPNKKFSVESSAVPYGCSVCDRSRSRSRSRSPSKGLSPDSSYPRPFVPVPRPPSIMSDGFIPSSTALITGNALNDAYPPFDRYLNNSIPPSPLQPRPIRPVNDNADLHERIRHIDETKQLLEENYLTLQRRKHDAAALESVTNDSLRVQRLVEQCVKQVTRQVREEVKQKLEQEDLTNEQQKSKSTTRIKKRPASNTQLAFERHSTYRTGQPTKTIEDSSTPAKPYSDVFMEAVYGRSLYQKIKREGKQPYFKLKHQATQQPKQPKQLEQIPVRDTGLKPSPRATAPRKIEQTIPIHHPPPSGQPIYEPEYYTRPDGVILLGPPQIRDTRTFQPTYISSSAVKPPNLTPHALPSVDVDGSNKKVRFGQKFEEIRSGPDENEEEDDGQGIEIPGYHRSHDDDQQTYDGPRFPPTIPHDEGYRDRQYDTLQSGAIDWLEQELIARFMSQLQSQQTTVPIRQHRDVISARSSTSSSSDDRSIHDRLLDLLGQDGFQLFIDMGQPIDQDLIQALTREVLEERIAQMIGFRSPRESIHVVQPPPAPPPRTTTPTSTIQPVHVPDNFYQGQHSQWPHDTSVPTPQPTPPQSPPPPTQRPRVVTPEITGQDISSESEPTTPRSVTPREDTDRPLPSVLHHSIGTPDPSDSPSPPSTPQPPVILPPHVRTPPPIIEKRDMGTMPIAELITPPPPPPPVIIQPPPPPPPPPPRQLTPPKPRTPPSPVSSTSSSSSSTESSSSLSTFSIPYSPTDSSLSDHRWFDERSEGQVDLPYGDRPQTDLIMRQVQRMLEQRRRYSSTTPLGMSSVTPPFSPAGATHTLSIGEVPPQFPSSAPFQQHENGHTTPPGSDESNNSGKSEGEVTSSMMMMHQQPQSIHIKYRKPSQGFLGKKNNRK</sequence>
<evidence type="ECO:0000313" key="2">
    <source>
        <dbReference type="EMBL" id="CAF1228937.1"/>
    </source>
</evidence>
<comment type="caution">
    <text evidence="2">The sequence shown here is derived from an EMBL/GenBank/DDBJ whole genome shotgun (WGS) entry which is preliminary data.</text>
</comment>
<feature type="compositionally biased region" description="Pro residues" evidence="1">
    <location>
        <begin position="1013"/>
        <end position="1027"/>
    </location>
</feature>
<feature type="compositionally biased region" description="Polar residues" evidence="1">
    <location>
        <begin position="1226"/>
        <end position="1238"/>
    </location>
</feature>
<dbReference type="InterPro" id="IPR029246">
    <property type="entry name" value="TALPID3"/>
</dbReference>
<feature type="compositionally biased region" description="Basic and acidic residues" evidence="1">
    <location>
        <begin position="804"/>
        <end position="813"/>
    </location>
</feature>
<evidence type="ECO:0000256" key="1">
    <source>
        <dbReference type="SAM" id="MobiDB-lite"/>
    </source>
</evidence>
<feature type="region of interest" description="Disordered" evidence="1">
    <location>
        <begin position="609"/>
        <end position="631"/>
    </location>
</feature>
<name>A0A814YFM7_ADIRI</name>
<feature type="region of interest" description="Disordered" evidence="1">
    <location>
        <begin position="776"/>
        <end position="856"/>
    </location>
</feature>
<feature type="compositionally biased region" description="Low complexity" evidence="1">
    <location>
        <begin position="1154"/>
        <end position="1179"/>
    </location>
</feature>
<proteinExistence type="predicted"/>
<feature type="region of interest" description="Disordered" evidence="1">
    <location>
        <begin position="223"/>
        <end position="252"/>
    </location>
</feature>
<dbReference type="GO" id="GO:0007224">
    <property type="term" value="P:smoothened signaling pathway"/>
    <property type="evidence" value="ECO:0007669"/>
    <property type="project" value="InterPro"/>
</dbReference>
<feature type="region of interest" description="Disordered" evidence="1">
    <location>
        <begin position="349"/>
        <end position="486"/>
    </location>
</feature>
<feature type="region of interest" description="Disordered" evidence="1">
    <location>
        <begin position="966"/>
        <end position="1323"/>
    </location>
</feature>
<accession>A0A814YFM7</accession>
<feature type="compositionally biased region" description="Pro residues" evidence="1">
    <location>
        <begin position="972"/>
        <end position="981"/>
    </location>
</feature>
<feature type="compositionally biased region" description="Polar residues" evidence="1">
    <location>
        <begin position="1039"/>
        <end position="1052"/>
    </location>
</feature>
<feature type="compositionally biased region" description="Pro residues" evidence="1">
    <location>
        <begin position="1118"/>
        <end position="1153"/>
    </location>
</feature>
<reference evidence="2" key="1">
    <citation type="submission" date="2021-02" db="EMBL/GenBank/DDBJ databases">
        <authorList>
            <person name="Nowell W R."/>
        </authorList>
    </citation>
    <scope>NUCLEOTIDE SEQUENCE</scope>
</reference>
<evidence type="ECO:0000313" key="3">
    <source>
        <dbReference type="Proteomes" id="UP000663828"/>
    </source>
</evidence>
<dbReference type="PANTHER" id="PTHR15721:SF2">
    <property type="entry name" value="PROTEIN TALPID3"/>
    <property type="match status" value="1"/>
</dbReference>
<dbReference type="EMBL" id="CAJNOR010001974">
    <property type="protein sequence ID" value="CAF1228937.1"/>
    <property type="molecule type" value="Genomic_DNA"/>
</dbReference>
<gene>
    <name evidence="2" type="ORF">XAT740_LOCUS25118</name>
</gene>
<feature type="compositionally biased region" description="Polar residues" evidence="1">
    <location>
        <begin position="351"/>
        <end position="370"/>
    </location>
</feature>
<feature type="compositionally biased region" description="Low complexity" evidence="1">
    <location>
        <begin position="1292"/>
        <end position="1303"/>
    </location>
</feature>
<protein>
    <submittedName>
        <fullName evidence="2">Uncharacterized protein</fullName>
    </submittedName>
</protein>
<dbReference type="Pfam" id="PF15324">
    <property type="entry name" value="TALPID3"/>
    <property type="match status" value="1"/>
</dbReference>
<feature type="compositionally biased region" description="Polar residues" evidence="1">
    <location>
        <begin position="998"/>
        <end position="1007"/>
    </location>
</feature>
<organism evidence="2 3">
    <name type="scientific">Adineta ricciae</name>
    <name type="common">Rotifer</name>
    <dbReference type="NCBI Taxonomy" id="249248"/>
    <lineage>
        <taxon>Eukaryota</taxon>
        <taxon>Metazoa</taxon>
        <taxon>Spiralia</taxon>
        <taxon>Gnathifera</taxon>
        <taxon>Rotifera</taxon>
        <taxon>Eurotatoria</taxon>
        <taxon>Bdelloidea</taxon>
        <taxon>Adinetida</taxon>
        <taxon>Adinetidae</taxon>
        <taxon>Adineta</taxon>
    </lineage>
</organism>
<dbReference type="PANTHER" id="PTHR15721">
    <property type="entry name" value="KIAA0586 PROTEIN"/>
    <property type="match status" value="1"/>
</dbReference>
<feature type="compositionally biased region" description="Basic and acidic residues" evidence="1">
    <location>
        <begin position="1184"/>
        <end position="1196"/>
    </location>
</feature>
<feature type="compositionally biased region" description="Polar residues" evidence="1">
    <location>
        <begin position="1271"/>
        <end position="1291"/>
    </location>
</feature>
<feature type="compositionally biased region" description="Polar residues" evidence="1">
    <location>
        <begin position="233"/>
        <end position="248"/>
    </location>
</feature>
<dbReference type="Proteomes" id="UP000663828">
    <property type="component" value="Unassembled WGS sequence"/>
</dbReference>
<keyword evidence="3" id="KW-1185">Reference proteome</keyword>